<organism evidence="3 4">
    <name type="scientific">Gossypium barbadense</name>
    <name type="common">Sea Island cotton</name>
    <name type="synonym">Hibiscus barbadensis</name>
    <dbReference type="NCBI Taxonomy" id="3634"/>
    <lineage>
        <taxon>Eukaryota</taxon>
        <taxon>Viridiplantae</taxon>
        <taxon>Streptophyta</taxon>
        <taxon>Embryophyta</taxon>
        <taxon>Tracheophyta</taxon>
        <taxon>Spermatophyta</taxon>
        <taxon>Magnoliopsida</taxon>
        <taxon>eudicotyledons</taxon>
        <taxon>Gunneridae</taxon>
        <taxon>Pentapetalae</taxon>
        <taxon>rosids</taxon>
        <taxon>malvids</taxon>
        <taxon>Malvales</taxon>
        <taxon>Malvaceae</taxon>
        <taxon>Malvoideae</taxon>
        <taxon>Gossypium</taxon>
    </lineage>
</organism>
<accession>A0A2P5WHR8</accession>
<evidence type="ECO:0000313" key="3">
    <source>
        <dbReference type="EMBL" id="PPR90629.1"/>
    </source>
</evidence>
<dbReference type="AlphaFoldDB" id="A0A2P5WHR8"/>
<name>A0A2P5WHR8_GOSBA</name>
<gene>
    <name evidence="3" type="ORF">GOBAR_AA30057</name>
</gene>
<feature type="domain" description="Peptide N-acetyl-beta-D-glucosaminyl asparaginase amidase A N-terminal" evidence="2">
    <location>
        <begin position="64"/>
        <end position="215"/>
    </location>
</feature>
<dbReference type="Pfam" id="PF12222">
    <property type="entry name" value="PNGaseA"/>
    <property type="match status" value="1"/>
</dbReference>
<feature type="chain" id="PRO_5015140228" description="Peptide N-acetyl-beta-D-glucosaminyl asparaginase amidase A N-terminal domain-containing protein" evidence="1">
    <location>
        <begin position="25"/>
        <end position="218"/>
    </location>
</feature>
<dbReference type="Proteomes" id="UP000239757">
    <property type="component" value="Unassembled WGS sequence"/>
</dbReference>
<dbReference type="EMBL" id="KZ667556">
    <property type="protein sequence ID" value="PPR90629.1"/>
    <property type="molecule type" value="Genomic_DNA"/>
</dbReference>
<proteinExistence type="predicted"/>
<dbReference type="OrthoDB" id="1711227at2759"/>
<reference evidence="3 4" key="1">
    <citation type="submission" date="2015-01" db="EMBL/GenBank/DDBJ databases">
        <title>Genome of allotetraploid Gossypium barbadense reveals genomic plasticity and fiber elongation in cotton evolution.</title>
        <authorList>
            <person name="Chen X."/>
            <person name="Liu X."/>
            <person name="Zhao B."/>
            <person name="Zheng H."/>
            <person name="Hu Y."/>
            <person name="Lu G."/>
            <person name="Yang C."/>
            <person name="Chen J."/>
            <person name="Shan C."/>
            <person name="Zhang L."/>
            <person name="Zhou Y."/>
            <person name="Wang L."/>
            <person name="Guo W."/>
            <person name="Bai Y."/>
            <person name="Ruan J."/>
            <person name="Shangguan X."/>
            <person name="Mao Y."/>
            <person name="Jiang J."/>
            <person name="Zhu Y."/>
            <person name="Lei J."/>
            <person name="Kang H."/>
            <person name="Chen S."/>
            <person name="He X."/>
            <person name="Wang R."/>
            <person name="Wang Y."/>
            <person name="Chen J."/>
            <person name="Wang L."/>
            <person name="Yu S."/>
            <person name="Wang B."/>
            <person name="Wei J."/>
            <person name="Song S."/>
            <person name="Lu X."/>
            <person name="Gao Z."/>
            <person name="Gu W."/>
            <person name="Deng X."/>
            <person name="Ma D."/>
            <person name="Wang S."/>
            <person name="Liang W."/>
            <person name="Fang L."/>
            <person name="Cai C."/>
            <person name="Zhu X."/>
            <person name="Zhou B."/>
            <person name="Zhang Y."/>
            <person name="Chen Z."/>
            <person name="Xu S."/>
            <person name="Zhu R."/>
            <person name="Wang S."/>
            <person name="Zhang T."/>
            <person name="Zhao G."/>
        </authorList>
    </citation>
    <scope>NUCLEOTIDE SEQUENCE [LARGE SCALE GENOMIC DNA]</scope>
    <source>
        <strain evidence="4">cv. Xinhai21</strain>
        <tissue evidence="3">Leaf</tissue>
    </source>
</reference>
<evidence type="ECO:0000256" key="1">
    <source>
        <dbReference type="SAM" id="SignalP"/>
    </source>
</evidence>
<evidence type="ECO:0000259" key="2">
    <source>
        <dbReference type="Pfam" id="PF12222"/>
    </source>
</evidence>
<dbReference type="InterPro" id="IPR056948">
    <property type="entry name" value="PNGaseA_N"/>
</dbReference>
<dbReference type="InterPro" id="IPR021102">
    <property type="entry name" value="PNGase_A"/>
</dbReference>
<feature type="signal peptide" evidence="1">
    <location>
        <begin position="1"/>
        <end position="24"/>
    </location>
</feature>
<sequence>MASFFFLLLFFLLQLFLYPLFSQANLHQSKTFLKSTLFSQPSSTNDTIPPTLFFEVTKPINVPNTKPCSLTVLQHDFGYTYGKPPVFANYTFPSNCPFQEFSKIVLEWNATCKGRQFDRIFGVWLSGVELLRSCTAEPKATGIVWSVQKDVTQYSSLLLMKKTQTFAVYMGNLVDQTYTGVYHVNVSLYFYPAVEKVNLGSGIGSKADLIIPFSKDLR</sequence>
<protein>
    <recommendedName>
        <fullName evidence="2">Peptide N-acetyl-beta-D-glucosaminyl asparaginase amidase A N-terminal domain-containing protein</fullName>
    </recommendedName>
</protein>
<keyword evidence="1" id="KW-0732">Signal</keyword>
<dbReference type="PANTHER" id="PTHR31104">
    <property type="entry name" value="PEPTIDE-N4-(N-ACETYL-BETA-GLUCOSAMINYL)ASPARAGINE AMIDASE A PROTEIN"/>
    <property type="match status" value="1"/>
</dbReference>
<evidence type="ECO:0000313" key="4">
    <source>
        <dbReference type="Proteomes" id="UP000239757"/>
    </source>
</evidence>